<keyword evidence="4" id="KW-0863">Zinc-finger</keyword>
<dbReference type="Pfam" id="PF00130">
    <property type="entry name" value="C1_1"/>
    <property type="match status" value="1"/>
</dbReference>
<feature type="compositionally biased region" description="Polar residues" evidence="7">
    <location>
        <begin position="296"/>
        <end position="308"/>
    </location>
</feature>
<feature type="domain" description="C2" evidence="8">
    <location>
        <begin position="1437"/>
        <end position="1564"/>
    </location>
</feature>
<keyword evidence="2" id="KW-0479">Metal-binding</keyword>
<dbReference type="GO" id="GO:0008270">
    <property type="term" value="F:zinc ion binding"/>
    <property type="evidence" value="ECO:0007669"/>
    <property type="project" value="UniProtKB-KW"/>
</dbReference>
<dbReference type="PROSITE" id="PS00479">
    <property type="entry name" value="ZF_DAG_PE_1"/>
    <property type="match status" value="1"/>
</dbReference>
<evidence type="ECO:0000256" key="1">
    <source>
        <dbReference type="ARBA" id="ARBA00022483"/>
    </source>
</evidence>
<dbReference type="Gene3D" id="2.60.40.150">
    <property type="entry name" value="C2 domain"/>
    <property type="match status" value="3"/>
</dbReference>
<evidence type="ECO:0000256" key="5">
    <source>
        <dbReference type="ARBA" id="ARBA00022833"/>
    </source>
</evidence>
<dbReference type="PROSITE" id="PS51259">
    <property type="entry name" value="MHD2"/>
    <property type="match status" value="1"/>
</dbReference>
<dbReference type="InterPro" id="IPR010439">
    <property type="entry name" value="MUN_dom"/>
</dbReference>
<feature type="compositionally biased region" description="Basic and acidic residues" evidence="7">
    <location>
        <begin position="338"/>
        <end position="360"/>
    </location>
</feature>
<dbReference type="FunFam" id="2.60.40.150:FF:000031">
    <property type="entry name" value="Protein unc-13 homolog B"/>
    <property type="match status" value="1"/>
</dbReference>
<accession>A0A3B4EDR5</accession>
<dbReference type="SMART" id="SM00109">
    <property type="entry name" value="C1"/>
    <property type="match status" value="1"/>
</dbReference>
<feature type="domain" description="C2" evidence="8">
    <location>
        <begin position="582"/>
        <end position="706"/>
    </location>
</feature>
<dbReference type="InterPro" id="IPR046349">
    <property type="entry name" value="C1-like_sf"/>
</dbReference>
<protein>
    <recommendedName>
        <fullName evidence="14">Unc-13 homolog B</fullName>
    </recommendedName>
</protein>
<dbReference type="GO" id="GO:0017075">
    <property type="term" value="F:syntaxin-1 binding"/>
    <property type="evidence" value="ECO:0007669"/>
    <property type="project" value="TreeGrafter"/>
</dbReference>
<dbReference type="PROSITE" id="PS51258">
    <property type="entry name" value="MHD1"/>
    <property type="match status" value="1"/>
</dbReference>
<dbReference type="CDD" id="cd04027">
    <property type="entry name" value="C2B_Munc13"/>
    <property type="match status" value="1"/>
</dbReference>
<gene>
    <name evidence="12" type="primary">UNC13B</name>
</gene>
<dbReference type="GO" id="GO:0019992">
    <property type="term" value="F:diacylglycerol binding"/>
    <property type="evidence" value="ECO:0007669"/>
    <property type="project" value="InterPro"/>
</dbReference>
<dbReference type="GO" id="GO:0005516">
    <property type="term" value="F:calmodulin binding"/>
    <property type="evidence" value="ECO:0007669"/>
    <property type="project" value="TreeGrafter"/>
</dbReference>
<evidence type="ECO:0000259" key="8">
    <source>
        <dbReference type="PROSITE" id="PS50004"/>
    </source>
</evidence>
<dbReference type="SMART" id="SM01145">
    <property type="entry name" value="DUF1041"/>
    <property type="match status" value="1"/>
</dbReference>
<dbReference type="GO" id="GO:0030672">
    <property type="term" value="C:synaptic vesicle membrane"/>
    <property type="evidence" value="ECO:0007669"/>
    <property type="project" value="TreeGrafter"/>
</dbReference>
<feature type="compositionally biased region" description="Polar residues" evidence="7">
    <location>
        <begin position="258"/>
        <end position="285"/>
    </location>
</feature>
<dbReference type="GO" id="GO:0042734">
    <property type="term" value="C:presynaptic membrane"/>
    <property type="evidence" value="ECO:0007669"/>
    <property type="project" value="TreeGrafter"/>
</dbReference>
<reference evidence="12" key="3">
    <citation type="submission" date="2025-09" db="UniProtKB">
        <authorList>
            <consortium name="Ensembl"/>
        </authorList>
    </citation>
    <scope>IDENTIFICATION</scope>
</reference>
<dbReference type="PRINTS" id="PR00360">
    <property type="entry name" value="C2DOMAIN"/>
</dbReference>
<dbReference type="InterPro" id="IPR035892">
    <property type="entry name" value="C2_domain_sf"/>
</dbReference>
<evidence type="ECO:0000256" key="3">
    <source>
        <dbReference type="ARBA" id="ARBA00022737"/>
    </source>
</evidence>
<dbReference type="InterPro" id="IPR014770">
    <property type="entry name" value="Munc13_1"/>
</dbReference>
<reference evidence="12" key="2">
    <citation type="submission" date="2025-08" db="UniProtKB">
        <authorList>
            <consortium name="Ensembl"/>
        </authorList>
    </citation>
    <scope>IDENTIFICATION</scope>
</reference>
<evidence type="ECO:0000259" key="10">
    <source>
        <dbReference type="PROSITE" id="PS51258"/>
    </source>
</evidence>
<dbReference type="SUPFAM" id="SSF57889">
    <property type="entry name" value="Cysteine-rich domain"/>
    <property type="match status" value="1"/>
</dbReference>
<proteinExistence type="predicted"/>
<dbReference type="PANTHER" id="PTHR10480">
    <property type="entry name" value="PROTEIN UNC-13 HOMOLOG"/>
    <property type="match status" value="1"/>
</dbReference>
<dbReference type="Gene3D" id="1.10.357.50">
    <property type="match status" value="1"/>
</dbReference>
<dbReference type="GO" id="GO:0098831">
    <property type="term" value="C:presynaptic active zone cytoplasmic component"/>
    <property type="evidence" value="ECO:0007669"/>
    <property type="project" value="TreeGrafter"/>
</dbReference>
<dbReference type="CDD" id="cd08395">
    <property type="entry name" value="C2C_Munc13"/>
    <property type="match status" value="1"/>
</dbReference>
<dbReference type="GO" id="GO:0016082">
    <property type="term" value="P:synaptic vesicle priming"/>
    <property type="evidence" value="ECO:0007669"/>
    <property type="project" value="TreeGrafter"/>
</dbReference>
<dbReference type="InterPro" id="IPR002219">
    <property type="entry name" value="PKC_DAG/PE"/>
</dbReference>
<keyword evidence="3" id="KW-0677">Repeat</keyword>
<dbReference type="FunFam" id="2.60.40.150:FF:000014">
    <property type="entry name" value="protein unc-13 homolog B"/>
    <property type="match status" value="1"/>
</dbReference>
<feature type="region of interest" description="Disordered" evidence="7">
    <location>
        <begin position="253"/>
        <end position="319"/>
    </location>
</feature>
<dbReference type="FunFam" id="3.30.60.20:FF:000001">
    <property type="entry name" value="Protein unc-13 homolog B"/>
    <property type="match status" value="1"/>
</dbReference>
<feature type="region of interest" description="Disordered" evidence="7">
    <location>
        <begin position="192"/>
        <end position="231"/>
    </location>
</feature>
<dbReference type="SMART" id="SM00239">
    <property type="entry name" value="C2"/>
    <property type="match status" value="3"/>
</dbReference>
<evidence type="ECO:0000256" key="7">
    <source>
        <dbReference type="SAM" id="MobiDB-lite"/>
    </source>
</evidence>
<evidence type="ECO:0000259" key="11">
    <source>
        <dbReference type="PROSITE" id="PS51259"/>
    </source>
</evidence>
<feature type="compositionally biased region" description="Basic and acidic residues" evidence="7">
    <location>
        <begin position="194"/>
        <end position="203"/>
    </location>
</feature>
<evidence type="ECO:0000256" key="6">
    <source>
        <dbReference type="ARBA" id="ARBA00022837"/>
    </source>
</evidence>
<dbReference type="GO" id="GO:0016081">
    <property type="term" value="P:synaptic vesicle docking"/>
    <property type="evidence" value="ECO:0007669"/>
    <property type="project" value="TreeGrafter"/>
</dbReference>
<dbReference type="Proteomes" id="UP001501920">
    <property type="component" value="Chromosome 18"/>
</dbReference>
<evidence type="ECO:0000313" key="13">
    <source>
        <dbReference type="Proteomes" id="UP001501920"/>
    </source>
</evidence>
<dbReference type="FunFam" id="1.20.58.1100:FF:000002">
    <property type="entry name" value="Unc-13, isoform C"/>
    <property type="match status" value="1"/>
</dbReference>
<dbReference type="PANTHER" id="PTHR10480:SF8">
    <property type="entry name" value="PROTEIN UNC-13 HOMOLOG B"/>
    <property type="match status" value="1"/>
</dbReference>
<dbReference type="Pfam" id="PF00168">
    <property type="entry name" value="C2"/>
    <property type="match status" value="3"/>
</dbReference>
<evidence type="ECO:0000256" key="4">
    <source>
        <dbReference type="ARBA" id="ARBA00022771"/>
    </source>
</evidence>
<sequence>MSLLCVRVKKAKLQGPPDKFNAYVTLKVQNVKSTTITVRGDQPCWEQDFMFEISRLDLGLIVEVWNKGLIWDTMLGTAWIPLKSIRQSEEEGPGEWTFLDSEVLMKADEIYGTKNPTPHRVLLDTRFELPFEIPEDEARYWSGKLERINTLGLHDEYPLPDDGGRHPLPFAASQCCNYFGWANSQTLDDLDSAVDDRDSDYRSETSNSLPPRYHTTAQPNSSLHQYPMGPRFQKHIDSCTDSVHSFELDYRDHHASSPADSSRFGSSGNLSQASSPLSENGQESVACSELEESQHSFHNTGYRPTTNGHHPANGHTSWGEEEGLKSYQEAGRGVSNTLKKDSVPVPQVEKKPEKSGKSFQDDGPPLPFSPSRVRWLKAINKVRVQLQEGRQSGENSRHAWIKAGTGSGLFGIDSMPDLRKRKPIPLVSDVSLVQARKAGIASAMASRSSIKDEELKSHVYKKTLQALIYPISCTTPHNFEVWTATTPTYCYECEGLLWGIARQGMRCSECGVKCHEKCQELLNADCLQRAAEKSSKHGAEDRTQNIIMAMKDRMKIRERNKPEIFELIRDVFMVTKAIHAQQMKTIKQSVLDGTSKWSAKITITVVCAQGLQAKDKTGSSDPYVTVQVGKTKKRTKTIYGNLNPVWDEKFHFECHNSSDRIKVRVWDEDDDIKSRVKQRLKRESDDFLGQSIIEVRTLSGEMDVWYNLEKRTDKSAVSGAIRLQISVEIKGEEKVAPYHVQYTCLHENLFHHTTDVLGQGVVKIPDARGDDAWKVYFDDVAQEIVDEFAMRYGIESIYQAMTHFACLSSKYMCPGVPAVMSTLLANINAFYAHTTASTNVSASDRFAASNFGKERFVKLLDQLHNSLRIDLSMYRNNFPASSKERLQDLKSTVDLLTSITFFRMKVQELQSPPRASQVVRDCVKACLNSTYDYIFNNCQELYSCQYQPTGDMNKEECPPEEQGPSIKNLDFWPKLITLIVSIIEEDRNSYTPVLNQFPQELNVGKVCAEVMWIQFSQDMKYAMEEHEKHRLCKSADYMNLHFKVKWLCNEYVKDLPTFKGVVPEYPTWFLQFVLQWLDENEDVSMEFMHGALERDKKDGFQQTSEHALFSCSVVDVFTQLNQSFEIIKKLDCPDPKVMAHYSRRFAKTIAKVLLQYSAILKKSFPSYCDKEKIPCVLMNNVQQLRVQLEKMFESMGAKQMDSEASDILNELQVKLNNVLDELSSTFANTFQSRIDECTRQMASLLYQIKGPVNANSRNLVEADSDNVLRPLMDFLDGNLMLFASVCEKTVLKRVLKELWRIVMNSLEKTIVLPQSNDTFGTIFSAAKDLGQLSKLKDHMSGEAKSLTPKQCAVMDVALDTIKQYFHAGGNGLKKAFLEKSSELSSLRHALSLYTQTTDTLIKTFVTTQHAQVHGGKGMRITLNERIQPTRGSGVDNPVGEVSIQIDLFTHPGTGEHKVTVKVVAANDLKWQTSGMFRPFVEVTMIGPHLSDKKRKFTTKSKNNSWAPKFNETFHFILGNEDGPECYELQVCVKDYCFGRADRVVGIAVIQLRDVAQRASCACWCPLGTQVHMDDTGLTVMRILSQRSGDEVAKEFVKLKSETRSAEEGR</sequence>
<dbReference type="GO" id="GO:0061789">
    <property type="term" value="P:dense core granule priming"/>
    <property type="evidence" value="ECO:0007669"/>
    <property type="project" value="TreeGrafter"/>
</dbReference>
<dbReference type="Gene3D" id="3.30.60.20">
    <property type="match status" value="1"/>
</dbReference>
<name>A0A3B4EDR5_PYGNA</name>
<keyword evidence="6" id="KW-0106">Calcium</keyword>
<evidence type="ECO:0000259" key="9">
    <source>
        <dbReference type="PROSITE" id="PS50081"/>
    </source>
</evidence>
<reference evidence="12 13" key="1">
    <citation type="submission" date="2020-10" db="EMBL/GenBank/DDBJ databases">
        <title>Pygocentrus nattereri (red-bellied piranha) genome, fPygNat1, primary haplotype.</title>
        <authorList>
            <person name="Myers G."/>
            <person name="Meyer A."/>
            <person name="Karagic N."/>
            <person name="Pippel M."/>
            <person name="Winkler S."/>
            <person name="Tracey A."/>
            <person name="Wood J."/>
            <person name="Formenti G."/>
            <person name="Howe K."/>
            <person name="Fedrigo O."/>
            <person name="Jarvis E.D."/>
        </authorList>
    </citation>
    <scope>NUCLEOTIDE SEQUENCE [LARGE SCALE GENOMIC DNA]</scope>
</reference>
<feature type="domain" description="Phorbol-ester/DAG-type" evidence="9">
    <location>
        <begin position="476"/>
        <end position="526"/>
    </location>
</feature>
<dbReference type="InterPro" id="IPR027080">
    <property type="entry name" value="Unc-13"/>
</dbReference>
<dbReference type="GO" id="GO:0005543">
    <property type="term" value="F:phospholipid binding"/>
    <property type="evidence" value="ECO:0007669"/>
    <property type="project" value="InterPro"/>
</dbReference>
<dbReference type="FunFam" id="1.10.357.50:FF:000001">
    <property type="entry name" value="Protein unc-13 homolog B"/>
    <property type="match status" value="1"/>
</dbReference>
<dbReference type="InterPro" id="IPR037302">
    <property type="entry name" value="Unc-13_C2B"/>
</dbReference>
<dbReference type="PROSITE" id="PS50081">
    <property type="entry name" value="ZF_DAG_PE_2"/>
    <property type="match status" value="1"/>
</dbReference>
<evidence type="ECO:0000313" key="12">
    <source>
        <dbReference type="Ensembl" id="ENSPNAP00000033863.2"/>
    </source>
</evidence>
<keyword evidence="5" id="KW-0862">Zinc</keyword>
<dbReference type="InterPro" id="IPR014772">
    <property type="entry name" value="Munc13_dom-2"/>
</dbReference>
<dbReference type="GO" id="GO:0031594">
    <property type="term" value="C:neuromuscular junction"/>
    <property type="evidence" value="ECO:0007669"/>
    <property type="project" value="TreeGrafter"/>
</dbReference>
<evidence type="ECO:0008006" key="14">
    <source>
        <dbReference type="Google" id="ProtNLM"/>
    </source>
</evidence>
<dbReference type="Gene3D" id="1.20.58.1100">
    <property type="match status" value="1"/>
</dbReference>
<evidence type="ECO:0000256" key="2">
    <source>
        <dbReference type="ARBA" id="ARBA00022723"/>
    </source>
</evidence>
<dbReference type="PROSITE" id="PS50004">
    <property type="entry name" value="C2"/>
    <property type="match status" value="3"/>
</dbReference>
<organism evidence="12 13">
    <name type="scientific">Pygocentrus nattereri</name>
    <name type="common">Red-bellied piranha</name>
    <dbReference type="NCBI Taxonomy" id="42514"/>
    <lineage>
        <taxon>Eukaryota</taxon>
        <taxon>Metazoa</taxon>
        <taxon>Chordata</taxon>
        <taxon>Craniata</taxon>
        <taxon>Vertebrata</taxon>
        <taxon>Euteleostomi</taxon>
        <taxon>Actinopterygii</taxon>
        <taxon>Neopterygii</taxon>
        <taxon>Teleostei</taxon>
        <taxon>Ostariophysi</taxon>
        <taxon>Characiformes</taxon>
        <taxon>Characoidei</taxon>
        <taxon>Pygocentrus</taxon>
    </lineage>
</organism>
<feature type="region of interest" description="Disordered" evidence="7">
    <location>
        <begin position="335"/>
        <end position="371"/>
    </location>
</feature>
<dbReference type="GO" id="GO:0099525">
    <property type="term" value="P:presynaptic dense core vesicle exocytosis"/>
    <property type="evidence" value="ECO:0007669"/>
    <property type="project" value="TreeGrafter"/>
</dbReference>
<dbReference type="CDD" id="cd08394">
    <property type="entry name" value="C2A_Munc13"/>
    <property type="match status" value="1"/>
</dbReference>
<dbReference type="GO" id="GO:0043195">
    <property type="term" value="C:terminal bouton"/>
    <property type="evidence" value="ECO:0007669"/>
    <property type="project" value="TreeGrafter"/>
</dbReference>
<dbReference type="Pfam" id="PF06292">
    <property type="entry name" value="MUN"/>
    <property type="match status" value="1"/>
</dbReference>
<dbReference type="GO" id="GO:0005509">
    <property type="term" value="F:calcium ion binding"/>
    <property type="evidence" value="ECO:0007669"/>
    <property type="project" value="InterPro"/>
</dbReference>
<feature type="domain" description="C2" evidence="8">
    <location>
        <begin position="1"/>
        <end position="97"/>
    </location>
</feature>
<dbReference type="FunFam" id="2.60.40.150:FF:000002">
    <property type="entry name" value="Protein unc-13 homolog B"/>
    <property type="match status" value="1"/>
</dbReference>
<dbReference type="CDD" id="cd20859">
    <property type="entry name" value="C1_Munc13-2-like"/>
    <property type="match status" value="1"/>
</dbReference>
<keyword evidence="1" id="KW-0268">Exocytosis</keyword>
<dbReference type="GO" id="GO:0035249">
    <property type="term" value="P:synaptic transmission, glutamatergic"/>
    <property type="evidence" value="ECO:0007669"/>
    <property type="project" value="TreeGrafter"/>
</dbReference>
<feature type="compositionally biased region" description="Polar residues" evidence="7">
    <location>
        <begin position="204"/>
        <end position="224"/>
    </location>
</feature>
<dbReference type="Ensembl" id="ENSPNAT00000025151.2">
    <property type="protein sequence ID" value="ENSPNAP00000033863.2"/>
    <property type="gene ID" value="ENSPNAG00000003754.2"/>
</dbReference>
<feature type="domain" description="MHD2" evidence="11">
    <location>
        <begin position="1265"/>
        <end position="1404"/>
    </location>
</feature>
<keyword evidence="13" id="KW-1185">Reference proteome</keyword>
<dbReference type="InterPro" id="IPR000008">
    <property type="entry name" value="C2_dom"/>
</dbReference>
<dbReference type="SUPFAM" id="SSF49562">
    <property type="entry name" value="C2 domain (Calcium/lipid-binding domain, CaLB)"/>
    <property type="match status" value="3"/>
</dbReference>
<dbReference type="GeneTree" id="ENSGT00940000154929"/>
<feature type="domain" description="MHD1" evidence="10">
    <location>
        <begin position="1017"/>
        <end position="1160"/>
    </location>
</feature>